<comment type="caution">
    <text evidence="3">The sequence shown here is derived from an EMBL/GenBank/DDBJ whole genome shotgun (WGS) entry which is preliminary data.</text>
</comment>
<evidence type="ECO:0000313" key="4">
    <source>
        <dbReference type="Proteomes" id="UP000177230"/>
    </source>
</evidence>
<dbReference type="PANTHER" id="PTHR30535:SF34">
    <property type="entry name" value="MOLYBDATE-BINDING PROTEIN MOLA"/>
    <property type="match status" value="1"/>
</dbReference>
<protein>
    <recommendedName>
        <fullName evidence="2">Fe/B12 periplasmic-binding domain-containing protein</fullName>
    </recommendedName>
</protein>
<dbReference type="SUPFAM" id="SSF53807">
    <property type="entry name" value="Helical backbone' metal receptor"/>
    <property type="match status" value="1"/>
</dbReference>
<dbReference type="PROSITE" id="PS50983">
    <property type="entry name" value="FE_B12_PBP"/>
    <property type="match status" value="1"/>
</dbReference>
<organism evidence="3 4">
    <name type="scientific">Candidatus Edwardsbacteria bacterium GWF2_54_11</name>
    <dbReference type="NCBI Taxonomy" id="1817851"/>
    <lineage>
        <taxon>Bacteria</taxon>
        <taxon>Candidatus Edwardsiibacteriota</taxon>
    </lineage>
</organism>
<accession>A0A1F5RFR1</accession>
<dbReference type="AlphaFoldDB" id="A0A1F5RFR1"/>
<feature type="domain" description="Fe/B12 periplasmic-binding" evidence="2">
    <location>
        <begin position="1"/>
        <end position="240"/>
    </location>
</feature>
<keyword evidence="1" id="KW-0732">Signal</keyword>
<dbReference type="GO" id="GO:0071281">
    <property type="term" value="P:cellular response to iron ion"/>
    <property type="evidence" value="ECO:0007669"/>
    <property type="project" value="TreeGrafter"/>
</dbReference>
<proteinExistence type="predicted"/>
<evidence type="ECO:0000313" key="3">
    <source>
        <dbReference type="EMBL" id="OGF13208.1"/>
    </source>
</evidence>
<gene>
    <name evidence="3" type="ORF">A2024_09985</name>
</gene>
<reference evidence="3 4" key="1">
    <citation type="journal article" date="2016" name="Nat. Commun.">
        <title>Thousands of microbial genomes shed light on interconnected biogeochemical processes in an aquifer system.</title>
        <authorList>
            <person name="Anantharaman K."/>
            <person name="Brown C.T."/>
            <person name="Hug L.A."/>
            <person name="Sharon I."/>
            <person name="Castelle C.J."/>
            <person name="Probst A.J."/>
            <person name="Thomas B.C."/>
            <person name="Singh A."/>
            <person name="Wilkins M.J."/>
            <person name="Karaoz U."/>
            <person name="Brodie E.L."/>
            <person name="Williams K.H."/>
            <person name="Hubbard S.S."/>
            <person name="Banfield J.F."/>
        </authorList>
    </citation>
    <scope>NUCLEOTIDE SEQUENCE [LARGE SCALE GENOMIC DNA]</scope>
</reference>
<dbReference type="NCBIfam" id="NF038402">
    <property type="entry name" value="TroA_like"/>
    <property type="match status" value="1"/>
</dbReference>
<dbReference type="Gene3D" id="3.40.50.1980">
    <property type="entry name" value="Nitrogenase molybdenum iron protein domain"/>
    <property type="match status" value="2"/>
</dbReference>
<dbReference type="Proteomes" id="UP000177230">
    <property type="component" value="Unassembled WGS sequence"/>
</dbReference>
<name>A0A1F5RFR1_9BACT</name>
<dbReference type="InterPro" id="IPR002491">
    <property type="entry name" value="ABC_transptr_periplasmic_BD"/>
</dbReference>
<dbReference type="Pfam" id="PF01497">
    <property type="entry name" value="Peripla_BP_2"/>
    <property type="match status" value="1"/>
</dbReference>
<dbReference type="InterPro" id="IPR054828">
    <property type="entry name" value="Vit_B12_bind_prot"/>
</dbReference>
<dbReference type="PANTHER" id="PTHR30535">
    <property type="entry name" value="VITAMIN B12-BINDING PROTEIN"/>
    <property type="match status" value="1"/>
</dbReference>
<dbReference type="EMBL" id="MFFM01000024">
    <property type="protein sequence ID" value="OGF13208.1"/>
    <property type="molecule type" value="Genomic_DNA"/>
</dbReference>
<evidence type="ECO:0000259" key="2">
    <source>
        <dbReference type="PROSITE" id="PS50983"/>
    </source>
</evidence>
<evidence type="ECO:0000256" key="1">
    <source>
        <dbReference type="ARBA" id="ARBA00022729"/>
    </source>
</evidence>
<sequence length="240" mass="26357">MIYALQADDKLVGVTAWCNYPPQVREKEVVGDAATANLERILALKPDLAVMVGTKNTPILAKLKALNIPVLVLNPVSLDDISQNIQLLSIVFNKQAAADSLLAVFSATSKKTTSSLEMIPPGKRPKVYAEISSQPLMTAGQLGLVGLLIDRAGGINIMSDVGRDYAVINPEVVIQRRPDIILILHPQTDKKRLSERIGWQNIPAVKNKKVFDDLDLDIILRAGPRSVMGLKELNRIFYEK</sequence>
<dbReference type="InterPro" id="IPR050902">
    <property type="entry name" value="ABC_Transporter_SBP"/>
</dbReference>